<accession>A0ABR1Z3F9</accession>
<sequence>MISTSLSFALYSSVTTVLVKMEVHTCQGRTWMACGNFRKTLKKKLLLRAAATLHTVCALSSDLNIGFWSRLSQSPPTLLHERITTWPLKQSPPWRTLMPDRSIYTATERTHRPPSQMPVCTPQVRIARCDKQYALYAVPAKLAGKSWSVLGAGVRLRCRMSVCDGLNRGFVWDGGS</sequence>
<dbReference type="Proteomes" id="UP001492380">
    <property type="component" value="Unassembled WGS sequence"/>
</dbReference>
<evidence type="ECO:0008006" key="3">
    <source>
        <dbReference type="Google" id="ProtNLM"/>
    </source>
</evidence>
<dbReference type="EMBL" id="JBBWRZ010000001">
    <property type="protein sequence ID" value="KAK8246821.1"/>
    <property type="molecule type" value="Genomic_DNA"/>
</dbReference>
<keyword evidence="2" id="KW-1185">Reference proteome</keyword>
<evidence type="ECO:0000313" key="1">
    <source>
        <dbReference type="EMBL" id="KAK8246821.1"/>
    </source>
</evidence>
<gene>
    <name evidence="1" type="ORF">HDK90DRAFT_21978</name>
</gene>
<protein>
    <recommendedName>
        <fullName evidence="3">Secreted protein</fullName>
    </recommendedName>
</protein>
<reference evidence="1 2" key="1">
    <citation type="submission" date="2024-04" db="EMBL/GenBank/DDBJ databases">
        <title>Phyllosticta paracitricarpa is synonymous to the EU quarantine fungus P. citricarpa based on phylogenomic analyses.</title>
        <authorList>
            <consortium name="Lawrence Berkeley National Laboratory"/>
            <person name="Van Ingen-Buijs V.A."/>
            <person name="Van Westerhoven A.C."/>
            <person name="Haridas S."/>
            <person name="Skiadas P."/>
            <person name="Martin F."/>
            <person name="Groenewald J.Z."/>
            <person name="Crous P.W."/>
            <person name="Seidl M.F."/>
        </authorList>
    </citation>
    <scope>NUCLEOTIDE SEQUENCE [LARGE SCALE GENOMIC DNA]</scope>
    <source>
        <strain evidence="1 2">CBS 123374</strain>
    </source>
</reference>
<organism evidence="1 2">
    <name type="scientific">Phyllosticta capitalensis</name>
    <dbReference type="NCBI Taxonomy" id="121624"/>
    <lineage>
        <taxon>Eukaryota</taxon>
        <taxon>Fungi</taxon>
        <taxon>Dikarya</taxon>
        <taxon>Ascomycota</taxon>
        <taxon>Pezizomycotina</taxon>
        <taxon>Dothideomycetes</taxon>
        <taxon>Dothideomycetes incertae sedis</taxon>
        <taxon>Botryosphaeriales</taxon>
        <taxon>Phyllostictaceae</taxon>
        <taxon>Phyllosticta</taxon>
    </lineage>
</organism>
<evidence type="ECO:0000313" key="2">
    <source>
        <dbReference type="Proteomes" id="UP001492380"/>
    </source>
</evidence>
<comment type="caution">
    <text evidence="1">The sequence shown here is derived from an EMBL/GenBank/DDBJ whole genome shotgun (WGS) entry which is preliminary data.</text>
</comment>
<proteinExistence type="predicted"/>
<name>A0ABR1Z3F9_9PEZI</name>